<dbReference type="PROSITE" id="PS00463">
    <property type="entry name" value="ZN2_CY6_FUNGAL_1"/>
    <property type="match status" value="1"/>
</dbReference>
<dbReference type="PANTHER" id="PTHR31668:SF4">
    <property type="entry name" value="TRANSCRIPTIONAL ACTIVATOR PROTEIN DAL81"/>
    <property type="match status" value="1"/>
</dbReference>
<dbReference type="GO" id="GO:0005634">
    <property type="term" value="C:nucleus"/>
    <property type="evidence" value="ECO:0007669"/>
    <property type="project" value="TreeGrafter"/>
</dbReference>
<dbReference type="PANTHER" id="PTHR31668">
    <property type="entry name" value="GLUCOSE TRANSPORT TRANSCRIPTION REGULATOR RGT1-RELATED-RELATED"/>
    <property type="match status" value="1"/>
</dbReference>
<dbReference type="Gene3D" id="4.10.240.10">
    <property type="entry name" value="Zn(2)-C6 fungal-type DNA-binding domain"/>
    <property type="match status" value="1"/>
</dbReference>
<dbReference type="InterPro" id="IPR001138">
    <property type="entry name" value="Zn2Cys6_DnaBD"/>
</dbReference>
<feature type="region of interest" description="Disordered" evidence="3">
    <location>
        <begin position="51"/>
        <end position="90"/>
    </location>
</feature>
<keyword evidence="1" id="KW-0479">Metal-binding</keyword>
<evidence type="ECO:0000259" key="4">
    <source>
        <dbReference type="PROSITE" id="PS50048"/>
    </source>
</evidence>
<evidence type="ECO:0000256" key="3">
    <source>
        <dbReference type="SAM" id="MobiDB-lite"/>
    </source>
</evidence>
<dbReference type="OrthoDB" id="2264294at2759"/>
<sequence>TGPPSLQKTKPRRPCDACRKRKSRCEFSDNDPACVLCRFHRQVCSFDENPLPRQKRRKLSTPLSAPLPSTEDASGAQAVGGSPEPVEEREVPADYATLKGPSLLKRTLGLQNHRHSRFVGGSSEFEGALVGQLSTRGDELPLSPDGTASLHAASLRRVSGAAAFVLLPDTGTLRRGDEAGDADAVERLVGGHGPALVRLYFRIVHPSFPILHKRVFLEKYARSHREFAPPLLAAVYILALNWWAYSAALAARPKPDVRALERVALRTMGYVVARPKLSTIQAGLLLLQRPEGDEWALTTKLVGLGQDLGLHLDCSRWRIPAWEKGLRKRLAWALFMQDKWGALVHGRPSHITPADWLVKPVAASDFPESAADEDDEEGSAEVEKGRVLFSEMIRLTEILAVVLSEFYTLRAEEEWRARAREGGRWVLERAKPIQLRLRDWYAALPECLKMEKVAVRKLSSAG</sequence>
<dbReference type="Pfam" id="PF04082">
    <property type="entry name" value="Fungal_trans"/>
    <property type="match status" value="1"/>
</dbReference>
<dbReference type="EMBL" id="ML996700">
    <property type="protein sequence ID" value="KAF2398463.1"/>
    <property type="molecule type" value="Genomic_DNA"/>
</dbReference>
<evidence type="ECO:0000313" key="6">
    <source>
        <dbReference type="Proteomes" id="UP000799640"/>
    </source>
</evidence>
<dbReference type="GO" id="GO:0008270">
    <property type="term" value="F:zinc ion binding"/>
    <property type="evidence" value="ECO:0007669"/>
    <property type="project" value="InterPro"/>
</dbReference>
<feature type="domain" description="Zn(2)-C6 fungal-type" evidence="4">
    <location>
        <begin position="14"/>
        <end position="46"/>
    </location>
</feature>
<dbReference type="InterPro" id="IPR036864">
    <property type="entry name" value="Zn2-C6_fun-type_DNA-bd_sf"/>
</dbReference>
<dbReference type="CDD" id="cd00067">
    <property type="entry name" value="GAL4"/>
    <property type="match status" value="1"/>
</dbReference>
<dbReference type="Pfam" id="PF00172">
    <property type="entry name" value="Zn_clus"/>
    <property type="match status" value="1"/>
</dbReference>
<evidence type="ECO:0000313" key="5">
    <source>
        <dbReference type="EMBL" id="KAF2398463.1"/>
    </source>
</evidence>
<dbReference type="GO" id="GO:0001080">
    <property type="term" value="P:nitrogen catabolite activation of transcription from RNA polymerase II promoter"/>
    <property type="evidence" value="ECO:0007669"/>
    <property type="project" value="TreeGrafter"/>
</dbReference>
<dbReference type="InterPro" id="IPR050797">
    <property type="entry name" value="Carb_Metab_Trans_Reg"/>
</dbReference>
<dbReference type="SUPFAM" id="SSF57701">
    <property type="entry name" value="Zn2/Cys6 DNA-binding domain"/>
    <property type="match status" value="1"/>
</dbReference>
<dbReference type="PROSITE" id="PS50048">
    <property type="entry name" value="ZN2_CY6_FUNGAL_2"/>
    <property type="match status" value="1"/>
</dbReference>
<organism evidence="5 6">
    <name type="scientific">Trichodelitschia bisporula</name>
    <dbReference type="NCBI Taxonomy" id="703511"/>
    <lineage>
        <taxon>Eukaryota</taxon>
        <taxon>Fungi</taxon>
        <taxon>Dikarya</taxon>
        <taxon>Ascomycota</taxon>
        <taxon>Pezizomycotina</taxon>
        <taxon>Dothideomycetes</taxon>
        <taxon>Dothideomycetes incertae sedis</taxon>
        <taxon>Phaeotrichales</taxon>
        <taxon>Phaeotrichaceae</taxon>
        <taxon>Trichodelitschia</taxon>
    </lineage>
</organism>
<dbReference type="SMART" id="SM00906">
    <property type="entry name" value="Fungal_trans"/>
    <property type="match status" value="1"/>
</dbReference>
<dbReference type="SMART" id="SM00066">
    <property type="entry name" value="GAL4"/>
    <property type="match status" value="1"/>
</dbReference>
<dbReference type="GO" id="GO:0006351">
    <property type="term" value="P:DNA-templated transcription"/>
    <property type="evidence" value="ECO:0007669"/>
    <property type="project" value="InterPro"/>
</dbReference>
<name>A0A6G1HQY1_9PEZI</name>
<feature type="non-terminal residue" evidence="5">
    <location>
        <position position="462"/>
    </location>
</feature>
<protein>
    <recommendedName>
        <fullName evidence="4">Zn(2)-C6 fungal-type domain-containing protein</fullName>
    </recommendedName>
</protein>
<dbReference type="AlphaFoldDB" id="A0A6G1HQY1"/>
<keyword evidence="2" id="KW-0539">Nucleus</keyword>
<dbReference type="GO" id="GO:0000981">
    <property type="term" value="F:DNA-binding transcription factor activity, RNA polymerase II-specific"/>
    <property type="evidence" value="ECO:0007669"/>
    <property type="project" value="InterPro"/>
</dbReference>
<reference evidence="5" key="1">
    <citation type="journal article" date="2020" name="Stud. Mycol.">
        <title>101 Dothideomycetes genomes: a test case for predicting lifestyles and emergence of pathogens.</title>
        <authorList>
            <person name="Haridas S."/>
            <person name="Albert R."/>
            <person name="Binder M."/>
            <person name="Bloem J."/>
            <person name="Labutti K."/>
            <person name="Salamov A."/>
            <person name="Andreopoulos B."/>
            <person name="Baker S."/>
            <person name="Barry K."/>
            <person name="Bills G."/>
            <person name="Bluhm B."/>
            <person name="Cannon C."/>
            <person name="Castanera R."/>
            <person name="Culley D."/>
            <person name="Daum C."/>
            <person name="Ezra D."/>
            <person name="Gonzalez J."/>
            <person name="Henrissat B."/>
            <person name="Kuo A."/>
            <person name="Liang C."/>
            <person name="Lipzen A."/>
            <person name="Lutzoni F."/>
            <person name="Magnuson J."/>
            <person name="Mondo S."/>
            <person name="Nolan M."/>
            <person name="Ohm R."/>
            <person name="Pangilinan J."/>
            <person name="Park H.-J."/>
            <person name="Ramirez L."/>
            <person name="Alfaro M."/>
            <person name="Sun H."/>
            <person name="Tritt A."/>
            <person name="Yoshinaga Y."/>
            <person name="Zwiers L.-H."/>
            <person name="Turgeon B."/>
            <person name="Goodwin S."/>
            <person name="Spatafora J."/>
            <person name="Crous P."/>
            <person name="Grigoriev I."/>
        </authorList>
    </citation>
    <scope>NUCLEOTIDE SEQUENCE</scope>
    <source>
        <strain evidence="5">CBS 262.69</strain>
    </source>
</reference>
<dbReference type="GO" id="GO:0003677">
    <property type="term" value="F:DNA binding"/>
    <property type="evidence" value="ECO:0007669"/>
    <property type="project" value="InterPro"/>
</dbReference>
<feature type="non-terminal residue" evidence="5">
    <location>
        <position position="1"/>
    </location>
</feature>
<evidence type="ECO:0000256" key="1">
    <source>
        <dbReference type="ARBA" id="ARBA00022723"/>
    </source>
</evidence>
<gene>
    <name evidence="5" type="ORF">EJ06DRAFT_463820</name>
</gene>
<dbReference type="InterPro" id="IPR007219">
    <property type="entry name" value="XnlR_reg_dom"/>
</dbReference>
<evidence type="ECO:0000256" key="2">
    <source>
        <dbReference type="ARBA" id="ARBA00023242"/>
    </source>
</evidence>
<proteinExistence type="predicted"/>
<dbReference type="CDD" id="cd12148">
    <property type="entry name" value="fungal_TF_MHR"/>
    <property type="match status" value="1"/>
</dbReference>
<accession>A0A6G1HQY1</accession>
<dbReference type="Proteomes" id="UP000799640">
    <property type="component" value="Unassembled WGS sequence"/>
</dbReference>
<keyword evidence="6" id="KW-1185">Reference proteome</keyword>